<sequence length="11" mass="1297">MRSVMLLRTSC</sequence>
<accession>A0A0A8XYT8</accession>
<protein>
    <submittedName>
        <fullName evidence="1">Uncharacterized protein</fullName>
    </submittedName>
</protein>
<dbReference type="EMBL" id="GBRH01278864">
    <property type="protein sequence ID" value="JAD19031.1"/>
    <property type="molecule type" value="Transcribed_RNA"/>
</dbReference>
<reference evidence="1" key="2">
    <citation type="journal article" date="2015" name="Data Brief">
        <title>Shoot transcriptome of the giant reed, Arundo donax.</title>
        <authorList>
            <person name="Barrero R.A."/>
            <person name="Guerrero F.D."/>
            <person name="Moolhuijzen P."/>
            <person name="Goolsby J.A."/>
            <person name="Tidwell J."/>
            <person name="Bellgard S.E."/>
            <person name="Bellgard M.I."/>
        </authorList>
    </citation>
    <scope>NUCLEOTIDE SEQUENCE</scope>
    <source>
        <tissue evidence="1">Shoot tissue taken approximately 20 cm above the soil surface</tissue>
    </source>
</reference>
<evidence type="ECO:0000313" key="1">
    <source>
        <dbReference type="EMBL" id="JAD19031.1"/>
    </source>
</evidence>
<organism evidence="1">
    <name type="scientific">Arundo donax</name>
    <name type="common">Giant reed</name>
    <name type="synonym">Donax arundinaceus</name>
    <dbReference type="NCBI Taxonomy" id="35708"/>
    <lineage>
        <taxon>Eukaryota</taxon>
        <taxon>Viridiplantae</taxon>
        <taxon>Streptophyta</taxon>
        <taxon>Embryophyta</taxon>
        <taxon>Tracheophyta</taxon>
        <taxon>Spermatophyta</taxon>
        <taxon>Magnoliopsida</taxon>
        <taxon>Liliopsida</taxon>
        <taxon>Poales</taxon>
        <taxon>Poaceae</taxon>
        <taxon>PACMAD clade</taxon>
        <taxon>Arundinoideae</taxon>
        <taxon>Arundineae</taxon>
        <taxon>Arundo</taxon>
    </lineage>
</organism>
<name>A0A0A8XYT8_ARUDO</name>
<reference evidence="1" key="1">
    <citation type="submission" date="2014-09" db="EMBL/GenBank/DDBJ databases">
        <authorList>
            <person name="Magalhaes I.L.F."/>
            <person name="Oliveira U."/>
            <person name="Santos F.R."/>
            <person name="Vidigal T.H.D.A."/>
            <person name="Brescovit A.D."/>
            <person name="Santos A.J."/>
        </authorList>
    </citation>
    <scope>NUCLEOTIDE SEQUENCE</scope>
    <source>
        <tissue evidence="1">Shoot tissue taken approximately 20 cm above the soil surface</tissue>
    </source>
</reference>
<proteinExistence type="predicted"/>